<accession>A0AA35PQD1</accession>
<evidence type="ECO:0000313" key="2">
    <source>
        <dbReference type="EMBL" id="CAI5793117.1"/>
    </source>
</evidence>
<organism evidence="2 3">
    <name type="scientific">Podarcis lilfordi</name>
    <name type="common">Lilford's wall lizard</name>
    <dbReference type="NCBI Taxonomy" id="74358"/>
    <lineage>
        <taxon>Eukaryota</taxon>
        <taxon>Metazoa</taxon>
        <taxon>Chordata</taxon>
        <taxon>Craniata</taxon>
        <taxon>Vertebrata</taxon>
        <taxon>Euteleostomi</taxon>
        <taxon>Lepidosauria</taxon>
        <taxon>Squamata</taxon>
        <taxon>Bifurcata</taxon>
        <taxon>Unidentata</taxon>
        <taxon>Episquamata</taxon>
        <taxon>Laterata</taxon>
        <taxon>Lacertibaenia</taxon>
        <taxon>Lacertidae</taxon>
        <taxon>Podarcis</taxon>
    </lineage>
</organism>
<reference evidence="2" key="1">
    <citation type="submission" date="2022-12" db="EMBL/GenBank/DDBJ databases">
        <authorList>
            <person name="Alioto T."/>
            <person name="Alioto T."/>
            <person name="Gomez Garrido J."/>
        </authorList>
    </citation>
    <scope>NUCLEOTIDE SEQUENCE</scope>
</reference>
<name>A0AA35PQD1_9SAUR</name>
<evidence type="ECO:0000313" key="3">
    <source>
        <dbReference type="Proteomes" id="UP001178461"/>
    </source>
</evidence>
<proteinExistence type="predicted"/>
<dbReference type="AlphaFoldDB" id="A0AA35PQD1"/>
<protein>
    <submittedName>
        <fullName evidence="2">Uncharacterized protein</fullName>
    </submittedName>
</protein>
<gene>
    <name evidence="2" type="ORF">PODLI_1B001757</name>
</gene>
<feature type="region of interest" description="Disordered" evidence="1">
    <location>
        <begin position="1"/>
        <end position="106"/>
    </location>
</feature>
<evidence type="ECO:0000256" key="1">
    <source>
        <dbReference type="SAM" id="MobiDB-lite"/>
    </source>
</evidence>
<sequence>MLAEPLSQLRGASFPGSGFLGAARPGRPRACAEGRGERGRPFPCATPPPPGVAPRLGSLPRRPGGGGQSRSAVPGSEDQPPSTGRSRGGRSAAPALSPTGRPAGLAQGESALCTCSGAGWPPRGDFTHRFLKYGRRSLREGLGAVGRAALRGPEACAAPLAAAASREEEEGLWIPGGELPCPVLKPM</sequence>
<dbReference type="Proteomes" id="UP001178461">
    <property type="component" value="Chromosome 14"/>
</dbReference>
<dbReference type="EMBL" id="OX395139">
    <property type="protein sequence ID" value="CAI5793117.1"/>
    <property type="molecule type" value="Genomic_DNA"/>
</dbReference>
<feature type="compositionally biased region" description="Low complexity" evidence="1">
    <location>
        <begin position="53"/>
        <end position="62"/>
    </location>
</feature>
<keyword evidence="3" id="KW-1185">Reference proteome</keyword>
<feature type="compositionally biased region" description="Basic and acidic residues" evidence="1">
    <location>
        <begin position="30"/>
        <end position="40"/>
    </location>
</feature>